<dbReference type="Gene3D" id="1.25.40.10">
    <property type="entry name" value="Tetratricopeptide repeat domain"/>
    <property type="match status" value="1"/>
</dbReference>
<reference evidence="2 3" key="1">
    <citation type="submission" date="2023-09" db="EMBL/GenBank/DDBJ databases">
        <authorList>
            <person name="Rey-Velasco X."/>
        </authorList>
    </citation>
    <scope>NUCLEOTIDE SEQUENCE [LARGE SCALE GENOMIC DNA]</scope>
    <source>
        <strain evidence="2 3">P117</strain>
    </source>
</reference>
<feature type="transmembrane region" description="Helical" evidence="1">
    <location>
        <begin position="20"/>
        <end position="41"/>
    </location>
</feature>
<organism evidence="2 3">
    <name type="scientific">Glaciecola petra</name>
    <dbReference type="NCBI Taxonomy" id="3075602"/>
    <lineage>
        <taxon>Bacteria</taxon>
        <taxon>Pseudomonadati</taxon>
        <taxon>Pseudomonadota</taxon>
        <taxon>Gammaproteobacteria</taxon>
        <taxon>Alteromonadales</taxon>
        <taxon>Alteromonadaceae</taxon>
        <taxon>Glaciecola</taxon>
    </lineage>
</organism>
<proteinExistence type="predicted"/>
<evidence type="ECO:0000313" key="2">
    <source>
        <dbReference type="EMBL" id="MDT0595957.1"/>
    </source>
</evidence>
<protein>
    <submittedName>
        <fullName evidence="2">VpsP family polysaccharide biosynthesis protein</fullName>
    </submittedName>
</protein>
<dbReference type="EMBL" id="JAVRHX010000004">
    <property type="protein sequence ID" value="MDT0595957.1"/>
    <property type="molecule type" value="Genomic_DNA"/>
</dbReference>
<evidence type="ECO:0000256" key="1">
    <source>
        <dbReference type="SAM" id="Phobius"/>
    </source>
</evidence>
<dbReference type="Proteomes" id="UP001253545">
    <property type="component" value="Unassembled WGS sequence"/>
</dbReference>
<dbReference type="SUPFAM" id="SSF48452">
    <property type="entry name" value="TPR-like"/>
    <property type="match status" value="1"/>
</dbReference>
<keyword evidence="3" id="KW-1185">Reference proteome</keyword>
<keyword evidence="1" id="KW-0812">Transmembrane</keyword>
<evidence type="ECO:0000313" key="3">
    <source>
        <dbReference type="Proteomes" id="UP001253545"/>
    </source>
</evidence>
<gene>
    <name evidence="2" type="ORF">RM552_13965</name>
</gene>
<keyword evidence="1" id="KW-0472">Membrane</keyword>
<dbReference type="NCBIfam" id="NF038257">
    <property type="entry name" value="exopoly_VpsP"/>
    <property type="match status" value="1"/>
</dbReference>
<comment type="caution">
    <text evidence="2">The sequence shown here is derived from an EMBL/GenBank/DDBJ whole genome shotgun (WGS) entry which is preliminary data.</text>
</comment>
<sequence>MNIFLKFHSKLSEGGKTNRVLLLFMILVCVVGIFNAFRFGAANLDYYSVRNSIDLWSENGQTQTKEEYESAKRAIKTARILHSSNPLYIELTGQITEWGQVSGLDADKSLLDAKADYLKATTLRPMWPVSWANLAMLKWRLQEFDDEMLGYLEKANELGPQSREVHLLYSQLGLTLYKANHPFYININKVARERVVLVLKTHSSRDQFRDFINANGHLVTVCRWVKIDAPAVAKNFLSCKS</sequence>
<accession>A0ABU2ZX07</accession>
<dbReference type="InterPro" id="IPR011990">
    <property type="entry name" value="TPR-like_helical_dom_sf"/>
</dbReference>
<name>A0ABU2ZX07_9ALTE</name>
<dbReference type="RefSeq" id="WP_311369473.1">
    <property type="nucleotide sequence ID" value="NZ_JAVRHX010000004.1"/>
</dbReference>
<keyword evidence="1" id="KW-1133">Transmembrane helix</keyword>